<evidence type="ECO:0000256" key="2">
    <source>
        <dbReference type="HAMAP-Rule" id="MF_00048"/>
    </source>
</evidence>
<dbReference type="Gene3D" id="3.40.1350.10">
    <property type="match status" value="1"/>
</dbReference>
<dbReference type="PANTHER" id="PTHR34039:SF1">
    <property type="entry name" value="UPF0102 PROTEIN YRAN"/>
    <property type="match status" value="1"/>
</dbReference>
<dbReference type="RefSeq" id="WP_096359706.1">
    <property type="nucleotide sequence ID" value="NZ_AP014879.1"/>
</dbReference>
<dbReference type="HAMAP" id="MF_00048">
    <property type="entry name" value="UPF0102"/>
    <property type="match status" value="1"/>
</dbReference>
<proteinExistence type="inferred from homology"/>
<dbReference type="NCBIfam" id="TIGR00252">
    <property type="entry name" value="YraN family protein"/>
    <property type="match status" value="1"/>
</dbReference>
<dbReference type="KEGG" id="slim:SCL_0513"/>
<dbReference type="SUPFAM" id="SSF52980">
    <property type="entry name" value="Restriction endonuclease-like"/>
    <property type="match status" value="1"/>
</dbReference>
<evidence type="ECO:0000313" key="3">
    <source>
        <dbReference type="EMBL" id="BAV32835.1"/>
    </source>
</evidence>
<dbReference type="InterPro" id="IPR011856">
    <property type="entry name" value="tRNA_endonuc-like_dom_sf"/>
</dbReference>
<evidence type="ECO:0000256" key="1">
    <source>
        <dbReference type="ARBA" id="ARBA00006738"/>
    </source>
</evidence>
<dbReference type="InParanoid" id="A0A1B4XDF8"/>
<accession>A0A1B4XDF8</accession>
<name>A0A1B4XDF8_9GAMM</name>
<dbReference type="NCBIfam" id="NF009150">
    <property type="entry name" value="PRK12497.1-3"/>
    <property type="match status" value="1"/>
</dbReference>
<evidence type="ECO:0000313" key="4">
    <source>
        <dbReference type="Proteomes" id="UP000243180"/>
    </source>
</evidence>
<sequence>MRNPRDNLNRGREAEERACRHLQRQGLALTQRNYRSPFGEIDLVMQERNTLVFVEVRYRARPDFGSAAETVDTRKQARLRATAEHYRQNTPQASKKACRFDIVAITGDGEDGDFRWLRDVF</sequence>
<dbReference type="InterPro" id="IPR003509">
    <property type="entry name" value="UPF0102_YraN-like"/>
</dbReference>
<organism evidence="3 4">
    <name type="scientific">Sulfuricaulis limicola</name>
    <dbReference type="NCBI Taxonomy" id="1620215"/>
    <lineage>
        <taxon>Bacteria</taxon>
        <taxon>Pseudomonadati</taxon>
        <taxon>Pseudomonadota</taxon>
        <taxon>Gammaproteobacteria</taxon>
        <taxon>Acidiferrobacterales</taxon>
        <taxon>Acidiferrobacteraceae</taxon>
        <taxon>Sulfuricaulis</taxon>
    </lineage>
</organism>
<dbReference type="OrthoDB" id="9794876at2"/>
<dbReference type="Pfam" id="PF02021">
    <property type="entry name" value="UPF0102"/>
    <property type="match status" value="1"/>
</dbReference>
<protein>
    <recommendedName>
        <fullName evidence="2">UPF0102 protein SCL_0513</fullName>
    </recommendedName>
</protein>
<dbReference type="Proteomes" id="UP000243180">
    <property type="component" value="Chromosome"/>
</dbReference>
<dbReference type="AlphaFoldDB" id="A0A1B4XDF8"/>
<reference evidence="3 4" key="1">
    <citation type="submission" date="2015-05" db="EMBL/GenBank/DDBJ databases">
        <title>Complete genome sequence of a sulfur-oxidizing gammaproteobacterium strain HA5.</title>
        <authorList>
            <person name="Miura A."/>
            <person name="Kojima H."/>
            <person name="Fukui M."/>
        </authorList>
    </citation>
    <scope>NUCLEOTIDE SEQUENCE [LARGE SCALE GENOMIC DNA]</scope>
    <source>
        <strain evidence="3 4">HA5</strain>
    </source>
</reference>
<keyword evidence="4" id="KW-1185">Reference proteome</keyword>
<dbReference type="PANTHER" id="PTHR34039">
    <property type="entry name" value="UPF0102 PROTEIN YRAN"/>
    <property type="match status" value="1"/>
</dbReference>
<comment type="similarity">
    <text evidence="1 2">Belongs to the UPF0102 family.</text>
</comment>
<dbReference type="FunCoup" id="A0A1B4XDF8">
    <property type="interactions" value="264"/>
</dbReference>
<dbReference type="InterPro" id="IPR011335">
    <property type="entry name" value="Restrct_endonuc-II-like"/>
</dbReference>
<dbReference type="GO" id="GO:0003676">
    <property type="term" value="F:nucleic acid binding"/>
    <property type="evidence" value="ECO:0007669"/>
    <property type="project" value="InterPro"/>
</dbReference>
<gene>
    <name evidence="3" type="ORF">SCL_0513</name>
</gene>
<dbReference type="EMBL" id="AP014879">
    <property type="protein sequence ID" value="BAV32835.1"/>
    <property type="molecule type" value="Genomic_DNA"/>
</dbReference>